<gene>
    <name evidence="1" type="ORF">CCACVL1_03708</name>
</gene>
<proteinExistence type="predicted"/>
<sequence>MLKTLHNKTPSDSMLHDVVNLPSRKLRIGKEIVMKLPAAA</sequence>
<dbReference type="EMBL" id="AWWV01006828">
    <property type="protein sequence ID" value="OMO99611.1"/>
    <property type="molecule type" value="Genomic_DNA"/>
</dbReference>
<protein>
    <submittedName>
        <fullName evidence="1">Uncharacterized protein</fullName>
    </submittedName>
</protein>
<dbReference type="AlphaFoldDB" id="A0A1R3JXT5"/>
<organism evidence="1 2">
    <name type="scientific">Corchorus capsularis</name>
    <name type="common">Jute</name>
    <dbReference type="NCBI Taxonomy" id="210143"/>
    <lineage>
        <taxon>Eukaryota</taxon>
        <taxon>Viridiplantae</taxon>
        <taxon>Streptophyta</taxon>
        <taxon>Embryophyta</taxon>
        <taxon>Tracheophyta</taxon>
        <taxon>Spermatophyta</taxon>
        <taxon>Magnoliopsida</taxon>
        <taxon>eudicotyledons</taxon>
        <taxon>Gunneridae</taxon>
        <taxon>Pentapetalae</taxon>
        <taxon>rosids</taxon>
        <taxon>malvids</taxon>
        <taxon>Malvales</taxon>
        <taxon>Malvaceae</taxon>
        <taxon>Grewioideae</taxon>
        <taxon>Apeibeae</taxon>
        <taxon>Corchorus</taxon>
    </lineage>
</organism>
<dbReference type="Gramene" id="OMO99611">
    <property type="protein sequence ID" value="OMO99611"/>
    <property type="gene ID" value="CCACVL1_03708"/>
</dbReference>
<comment type="caution">
    <text evidence="1">The sequence shown here is derived from an EMBL/GenBank/DDBJ whole genome shotgun (WGS) entry which is preliminary data.</text>
</comment>
<accession>A0A1R3JXT5</accession>
<dbReference type="Proteomes" id="UP000188268">
    <property type="component" value="Unassembled WGS sequence"/>
</dbReference>
<reference evidence="1 2" key="1">
    <citation type="submission" date="2013-09" db="EMBL/GenBank/DDBJ databases">
        <title>Corchorus capsularis genome sequencing.</title>
        <authorList>
            <person name="Alam M."/>
            <person name="Haque M.S."/>
            <person name="Islam M.S."/>
            <person name="Emdad E.M."/>
            <person name="Islam M.M."/>
            <person name="Ahmed B."/>
            <person name="Halim A."/>
            <person name="Hossen Q.M.M."/>
            <person name="Hossain M.Z."/>
            <person name="Ahmed R."/>
            <person name="Khan M.M."/>
            <person name="Islam R."/>
            <person name="Rashid M.M."/>
            <person name="Khan S.A."/>
            <person name="Rahman M.S."/>
            <person name="Alam M."/>
        </authorList>
    </citation>
    <scope>NUCLEOTIDE SEQUENCE [LARGE SCALE GENOMIC DNA]</scope>
    <source>
        <strain evidence="2">cv. CVL-1</strain>
        <tissue evidence="1">Whole seedling</tissue>
    </source>
</reference>
<name>A0A1R3JXT5_COCAP</name>
<keyword evidence="2" id="KW-1185">Reference proteome</keyword>
<evidence type="ECO:0000313" key="1">
    <source>
        <dbReference type="EMBL" id="OMO99611.1"/>
    </source>
</evidence>
<evidence type="ECO:0000313" key="2">
    <source>
        <dbReference type="Proteomes" id="UP000188268"/>
    </source>
</evidence>